<dbReference type="VEuPathDB" id="VectorBase:GAUT005356"/>
<feature type="compositionally biased region" description="Polar residues" evidence="7">
    <location>
        <begin position="477"/>
        <end position="492"/>
    </location>
</feature>
<dbReference type="InterPro" id="IPR003652">
    <property type="entry name" value="Ataxin_AXH_dom"/>
</dbReference>
<keyword evidence="6" id="KW-0539">Nucleus</keyword>
<dbReference type="AlphaFoldDB" id="A0A1A9UHV4"/>
<feature type="region of interest" description="Disordered" evidence="7">
    <location>
        <begin position="297"/>
        <end position="333"/>
    </location>
</feature>
<evidence type="ECO:0000256" key="3">
    <source>
        <dbReference type="ARBA" id="ARBA00023015"/>
    </source>
</evidence>
<evidence type="ECO:0000256" key="6">
    <source>
        <dbReference type="ARBA" id="ARBA00023242"/>
    </source>
</evidence>
<evidence type="ECO:0000313" key="9">
    <source>
        <dbReference type="EnsemblMetazoa" id="GAUT005356-PA"/>
    </source>
</evidence>
<organism evidence="9 10">
    <name type="scientific">Glossina austeni</name>
    <name type="common">Savannah tsetse fly</name>
    <dbReference type="NCBI Taxonomy" id="7395"/>
    <lineage>
        <taxon>Eukaryota</taxon>
        <taxon>Metazoa</taxon>
        <taxon>Ecdysozoa</taxon>
        <taxon>Arthropoda</taxon>
        <taxon>Hexapoda</taxon>
        <taxon>Insecta</taxon>
        <taxon>Pterygota</taxon>
        <taxon>Neoptera</taxon>
        <taxon>Endopterygota</taxon>
        <taxon>Diptera</taxon>
        <taxon>Brachycera</taxon>
        <taxon>Muscomorpha</taxon>
        <taxon>Hippoboscoidea</taxon>
        <taxon>Glossinidae</taxon>
        <taxon>Glossina</taxon>
    </lineage>
</organism>
<dbReference type="Proteomes" id="UP000078200">
    <property type="component" value="Unassembled WGS sequence"/>
</dbReference>
<dbReference type="PROSITE" id="PS51148">
    <property type="entry name" value="AXH"/>
    <property type="match status" value="1"/>
</dbReference>
<feature type="domain" description="AXH" evidence="8">
    <location>
        <begin position="329"/>
        <end position="460"/>
    </location>
</feature>
<evidence type="ECO:0000256" key="4">
    <source>
        <dbReference type="ARBA" id="ARBA00023125"/>
    </source>
</evidence>
<accession>A0A1A9UHV4</accession>
<keyword evidence="2" id="KW-0678">Repressor</keyword>
<dbReference type="Gene3D" id="2.170.16.10">
    <property type="entry name" value="Hedgehog/Intein (Hint) domain"/>
    <property type="match status" value="1"/>
</dbReference>
<dbReference type="GO" id="GO:0003723">
    <property type="term" value="F:RNA binding"/>
    <property type="evidence" value="ECO:0007669"/>
    <property type="project" value="InterPro"/>
</dbReference>
<name>A0A1A9UHV4_GLOAU</name>
<dbReference type="EnsemblMetazoa" id="GAUT005356-RA">
    <property type="protein sequence ID" value="GAUT005356-PA"/>
    <property type="gene ID" value="GAUT005356"/>
</dbReference>
<keyword evidence="3" id="KW-0805">Transcription regulation</keyword>
<dbReference type="GO" id="GO:0006355">
    <property type="term" value="P:regulation of DNA-templated transcription"/>
    <property type="evidence" value="ECO:0007669"/>
    <property type="project" value="InterPro"/>
</dbReference>
<dbReference type="GO" id="GO:0003677">
    <property type="term" value="F:DNA binding"/>
    <property type="evidence" value="ECO:0007669"/>
    <property type="project" value="UniProtKB-KW"/>
</dbReference>
<evidence type="ECO:0000256" key="1">
    <source>
        <dbReference type="ARBA" id="ARBA00004123"/>
    </source>
</evidence>
<evidence type="ECO:0000259" key="8">
    <source>
        <dbReference type="PROSITE" id="PS51148"/>
    </source>
</evidence>
<dbReference type="InterPro" id="IPR043404">
    <property type="entry name" value="ATAXIN1-like"/>
</dbReference>
<feature type="region of interest" description="Disordered" evidence="7">
    <location>
        <begin position="460"/>
        <end position="495"/>
    </location>
</feature>
<dbReference type="Pfam" id="PF08517">
    <property type="entry name" value="AXH"/>
    <property type="match status" value="1"/>
</dbReference>
<dbReference type="PANTHER" id="PTHR13392">
    <property type="entry name" value="ATAXIN 1"/>
    <property type="match status" value="1"/>
</dbReference>
<dbReference type="InterPro" id="IPR036096">
    <property type="entry name" value="Ataxin_AXH_dom_sf"/>
</dbReference>
<evidence type="ECO:0000256" key="7">
    <source>
        <dbReference type="SAM" id="MobiDB-lite"/>
    </source>
</evidence>
<keyword evidence="5" id="KW-0804">Transcription</keyword>
<sequence length="664" mass="73961">MSNDAYAYNDTVIQIIKKSNEKIFKKCTADDNENRSLHYSRPVTLPMSLLTNPTYINHSILPLQYTHSYNEESRHSSSASSIDIVNTDDDNHIISMSPVSIPTQHPKTTPAMPEATFNPAEVRNMELTTGAVPVPNNFQLNYPQLYTNSTATVSLYGAPVMFSNAIHAAHAATYINSLPLHAQLSPNDTHPLSNAYLKSVRAVGCNIYNPALTPMVNTNLMPSKHNSLHNPTNSMIALAPSVPVGLTEYSPNLTFSATVKEPYKKTESEMKKDYHSPSTTRLDNGVYLSVSKGTPAAKSQFKVPNGKEGSLKHRLLRPPSIDENEPKKNSTMRTYSTTRNFKKGTYIELANGTLRRVEDMRTEDFIQSAERSSHLRLAESTVVKINTTSLPNAVSITYSYDRHRAKIDMEVPPEHPFFVYGQGWASCSPEISMKAFGLKCQRLQVGDICISLTKREMQQSSPSGISENACYHRRPATPTSNSNHSTQSQLPSTVLPPTPEPILNYPMLPPFTAPLLASHHDTTYAEMAKMMCTYTYHRNIPITHGTASLNHPIQPNLSPKIIHNLYQNHLLQLAGRQETLQQSGIDGHQQRPSSIHNVQNYRSQSPTSNESTDNKAQQQQPLDVSISRKRRWSAPENILDDDLETQPPRNLQLRPNAISAIASS</sequence>
<feature type="compositionally biased region" description="Polar residues" evidence="7">
    <location>
        <begin position="581"/>
        <end position="622"/>
    </location>
</feature>
<evidence type="ECO:0000256" key="5">
    <source>
        <dbReference type="ARBA" id="ARBA00023163"/>
    </source>
</evidence>
<dbReference type="GO" id="GO:0005634">
    <property type="term" value="C:nucleus"/>
    <property type="evidence" value="ECO:0007669"/>
    <property type="project" value="UniProtKB-SubCell"/>
</dbReference>
<evidence type="ECO:0000256" key="2">
    <source>
        <dbReference type="ARBA" id="ARBA00022491"/>
    </source>
</evidence>
<dbReference type="SMART" id="SM00536">
    <property type="entry name" value="AXH"/>
    <property type="match status" value="1"/>
</dbReference>
<reference evidence="9" key="1">
    <citation type="submission" date="2020-05" db="UniProtKB">
        <authorList>
            <consortium name="EnsemblMetazoa"/>
        </authorList>
    </citation>
    <scope>IDENTIFICATION</scope>
    <source>
        <strain evidence="9">TTRI</strain>
    </source>
</reference>
<keyword evidence="10" id="KW-1185">Reference proteome</keyword>
<evidence type="ECO:0000313" key="10">
    <source>
        <dbReference type="Proteomes" id="UP000078200"/>
    </source>
</evidence>
<comment type="subcellular location">
    <subcellularLocation>
        <location evidence="1">Nucleus</location>
    </subcellularLocation>
</comment>
<feature type="region of interest" description="Disordered" evidence="7">
    <location>
        <begin position="581"/>
        <end position="664"/>
    </location>
</feature>
<protein>
    <recommendedName>
        <fullName evidence="8">AXH domain-containing protein</fullName>
    </recommendedName>
</protein>
<keyword evidence="4" id="KW-0238">DNA-binding</keyword>
<dbReference type="PANTHER" id="PTHR13392:SF13">
    <property type="entry name" value="AXH DOMAIN-CONTAINING PROTEIN"/>
    <property type="match status" value="1"/>
</dbReference>
<dbReference type="SUPFAM" id="SSF102031">
    <property type="entry name" value="AXH domain"/>
    <property type="match status" value="1"/>
</dbReference>
<proteinExistence type="predicted"/>
<dbReference type="STRING" id="7395.A0A1A9UHV4"/>